<comment type="caution">
    <text evidence="1">The sequence shown here is derived from an EMBL/GenBank/DDBJ whole genome shotgun (WGS) entry which is preliminary data.</text>
</comment>
<name>A0ABP0EWC7_CLALP</name>
<evidence type="ECO:0000313" key="2">
    <source>
        <dbReference type="Proteomes" id="UP001642483"/>
    </source>
</evidence>
<sequence length="358" mass="42337">MFFGKGAKVSYFRSRESAFLPYFRSDSSFVYCHNIQGLLEELGIPIYNSIEWRMFIDSSKRILKCVLLYNSNLYGAVPIAHSVSLREEYGNIKRVIELLQYHKHNWIICVDLKMLCFLFGQQHGYTKYPCYLCMWDSRARDQHWVERNWPPRSDLKPGDPNILHETLVDREKIIFPHLHIKLGLMRQFFKALTTESNCFNYLVWAFLGLSIQKIKAGLFDGPQIRQLNKNERFSGSISELEENAWLSYKNLVKGFLGNARAENYIEIVLKLLESYRELGCNMSIKMQFLHNHFANSPENLAAVSDKQGERFHQDLKVMEERYQGRWDLQMLADYCWSIKRECPQLEHARKSYKRKFLP</sequence>
<accession>A0ABP0EWC7</accession>
<dbReference type="PANTHER" id="PTHR46114:SF1">
    <property type="entry name" value="ZAD DOMAIN-CONTAINING PROTEIN"/>
    <property type="match status" value="1"/>
</dbReference>
<evidence type="ECO:0000313" key="1">
    <source>
        <dbReference type="EMBL" id="CAK8671739.1"/>
    </source>
</evidence>
<proteinExistence type="predicted"/>
<dbReference type="Proteomes" id="UP001642483">
    <property type="component" value="Unassembled WGS sequence"/>
</dbReference>
<dbReference type="EMBL" id="CAWYQH010000001">
    <property type="protein sequence ID" value="CAK8671739.1"/>
    <property type="molecule type" value="Genomic_DNA"/>
</dbReference>
<reference evidence="1 2" key="1">
    <citation type="submission" date="2024-02" db="EMBL/GenBank/DDBJ databases">
        <authorList>
            <person name="Daric V."/>
            <person name="Darras S."/>
        </authorList>
    </citation>
    <scope>NUCLEOTIDE SEQUENCE [LARGE SCALE GENOMIC DNA]</scope>
</reference>
<dbReference type="PANTHER" id="PTHR46114">
    <property type="entry name" value="APPLE DOMAIN-CONTAINING PROTEIN"/>
    <property type="match status" value="1"/>
</dbReference>
<gene>
    <name evidence="1" type="ORF">CVLEPA_LOCUS781</name>
</gene>
<organism evidence="1 2">
    <name type="scientific">Clavelina lepadiformis</name>
    <name type="common">Light-bulb sea squirt</name>
    <name type="synonym">Ascidia lepadiformis</name>
    <dbReference type="NCBI Taxonomy" id="159417"/>
    <lineage>
        <taxon>Eukaryota</taxon>
        <taxon>Metazoa</taxon>
        <taxon>Chordata</taxon>
        <taxon>Tunicata</taxon>
        <taxon>Ascidiacea</taxon>
        <taxon>Aplousobranchia</taxon>
        <taxon>Clavelinidae</taxon>
        <taxon>Clavelina</taxon>
    </lineage>
</organism>
<keyword evidence="2" id="KW-1185">Reference proteome</keyword>
<protein>
    <submittedName>
        <fullName evidence="1">Uncharacterized protein</fullName>
    </submittedName>
</protein>